<evidence type="ECO:0000259" key="1">
    <source>
        <dbReference type="Pfam" id="PF19328"/>
    </source>
</evidence>
<reference evidence="2 3" key="1">
    <citation type="submission" date="2024-06" db="EMBL/GenBank/DDBJ databases">
        <title>The Natural Products Discovery Center: Release of the First 8490 Sequenced Strains for Exploring Actinobacteria Biosynthetic Diversity.</title>
        <authorList>
            <person name="Kalkreuter E."/>
            <person name="Kautsar S.A."/>
            <person name="Yang D."/>
            <person name="Bader C.D."/>
            <person name="Teijaro C.N."/>
            <person name="Fluegel L."/>
            <person name="Davis C.M."/>
            <person name="Simpson J.R."/>
            <person name="Lauterbach L."/>
            <person name="Steele A.D."/>
            <person name="Gui C."/>
            <person name="Meng S."/>
            <person name="Li G."/>
            <person name="Viehrig K."/>
            <person name="Ye F."/>
            <person name="Su P."/>
            <person name="Kiefer A.F."/>
            <person name="Nichols A."/>
            <person name="Cepeda A.J."/>
            <person name="Yan W."/>
            <person name="Fan B."/>
            <person name="Jiang Y."/>
            <person name="Adhikari A."/>
            <person name="Zheng C.-J."/>
            <person name="Schuster L."/>
            <person name="Cowan T.M."/>
            <person name="Smanski M.J."/>
            <person name="Chevrette M.G."/>
            <person name="De Carvalho L.P.S."/>
            <person name="Shen B."/>
        </authorList>
    </citation>
    <scope>NUCLEOTIDE SEQUENCE [LARGE SCALE GENOMIC DNA]</scope>
    <source>
        <strain evidence="2 3">NPDC050403</strain>
    </source>
</reference>
<dbReference type="EMBL" id="JBFAKC010000005">
    <property type="protein sequence ID" value="MEV0708734.1"/>
    <property type="molecule type" value="Genomic_DNA"/>
</dbReference>
<gene>
    <name evidence="2" type="ORF">AB0I48_14310</name>
</gene>
<dbReference type="InterPro" id="IPR045760">
    <property type="entry name" value="DAP_DH_C"/>
</dbReference>
<keyword evidence="3" id="KW-1185">Reference proteome</keyword>
<accession>A0ABV3FTI9</accession>
<feature type="domain" description="2,4-diaminopentanoate dehydrogenase C-terminal" evidence="1">
    <location>
        <begin position="144"/>
        <end position="354"/>
    </location>
</feature>
<name>A0ABV3FTI9_9NOCA</name>
<sequence>MRRVVQFSTGNVGRHSLRAIIGRSDLELVGVHASGPSKIGRDAAELCDWNEPTGVIATDDVDALIALRPDCVVYTALAETRPMEAIEELSKILAAGIDVVGTSFVWMAAPRYAGDWVREPLEKACAAGGSSLYINGIDPGYSGDTLVHTALSLATRVATITVQEIFDYANYDDAEYTGAAMGFGVSEDDELPPLYLPGVVESMWGGQVRSLADGLGITLDEVRQRTERWFTPERIDCTMMTVHPGQMAAVRFATEGVLDGRVVITLEHVNRLTAAAAPEWDFPPDGHVGVHRVVIDGDPRVEVNTHVSHPVLDPTDAGCISTAARVVNAIDWVCDAPVGLVAVEDIPQAAIIKGLMWAPDREPQLPV</sequence>
<dbReference type="Proteomes" id="UP001551695">
    <property type="component" value="Unassembled WGS sequence"/>
</dbReference>
<organism evidence="2 3">
    <name type="scientific">Nocardia aurea</name>
    <dbReference type="NCBI Taxonomy" id="2144174"/>
    <lineage>
        <taxon>Bacteria</taxon>
        <taxon>Bacillati</taxon>
        <taxon>Actinomycetota</taxon>
        <taxon>Actinomycetes</taxon>
        <taxon>Mycobacteriales</taxon>
        <taxon>Nocardiaceae</taxon>
        <taxon>Nocardia</taxon>
    </lineage>
</organism>
<dbReference type="Gene3D" id="3.40.50.720">
    <property type="entry name" value="NAD(P)-binding Rossmann-like Domain"/>
    <property type="match status" value="1"/>
</dbReference>
<evidence type="ECO:0000313" key="3">
    <source>
        <dbReference type="Proteomes" id="UP001551695"/>
    </source>
</evidence>
<comment type="caution">
    <text evidence="2">The sequence shown here is derived from an EMBL/GenBank/DDBJ whole genome shotgun (WGS) entry which is preliminary data.</text>
</comment>
<proteinExistence type="predicted"/>
<evidence type="ECO:0000313" key="2">
    <source>
        <dbReference type="EMBL" id="MEV0708734.1"/>
    </source>
</evidence>
<protein>
    <submittedName>
        <fullName evidence="2">Dihydrodipicolinate reductase</fullName>
    </submittedName>
</protein>
<dbReference type="Pfam" id="PF19328">
    <property type="entry name" value="DAP_DH_C"/>
    <property type="match status" value="1"/>
</dbReference>
<dbReference type="SUPFAM" id="SSF51735">
    <property type="entry name" value="NAD(P)-binding Rossmann-fold domains"/>
    <property type="match status" value="1"/>
</dbReference>
<dbReference type="RefSeq" id="WP_357783728.1">
    <property type="nucleotide sequence ID" value="NZ_JBFAKC010000005.1"/>
</dbReference>
<dbReference type="InterPro" id="IPR036291">
    <property type="entry name" value="NAD(P)-bd_dom_sf"/>
</dbReference>